<feature type="region of interest" description="Disordered" evidence="1">
    <location>
        <begin position="231"/>
        <end position="269"/>
    </location>
</feature>
<feature type="transmembrane region" description="Helical" evidence="2">
    <location>
        <begin position="152"/>
        <end position="173"/>
    </location>
</feature>
<dbReference type="RefSeq" id="WP_127887376.1">
    <property type="nucleotide sequence ID" value="NZ_CP028137.1"/>
</dbReference>
<feature type="transmembrane region" description="Helical" evidence="2">
    <location>
        <begin position="121"/>
        <end position="140"/>
    </location>
</feature>
<evidence type="ECO:0000256" key="1">
    <source>
        <dbReference type="SAM" id="MobiDB-lite"/>
    </source>
</evidence>
<feature type="transmembrane region" description="Helical" evidence="2">
    <location>
        <begin position="50"/>
        <end position="70"/>
    </location>
</feature>
<dbReference type="EMBL" id="CP028137">
    <property type="protein sequence ID" value="AZZ52720.1"/>
    <property type="molecule type" value="Genomic_DNA"/>
</dbReference>
<organism evidence="3 4">
    <name type="scientific">Rathayibacter festucae DSM 15932</name>
    <dbReference type="NCBI Taxonomy" id="1328866"/>
    <lineage>
        <taxon>Bacteria</taxon>
        <taxon>Bacillati</taxon>
        <taxon>Actinomycetota</taxon>
        <taxon>Actinomycetes</taxon>
        <taxon>Micrococcales</taxon>
        <taxon>Microbacteriaceae</taxon>
        <taxon>Rathayibacter</taxon>
    </lineage>
</organism>
<reference evidence="3 4" key="1">
    <citation type="submission" date="2018-03" db="EMBL/GenBank/DDBJ databases">
        <title>Bacteriophage NCPPB3778 and a type I-E CRISPR drive the evolution of the US Biological Select Agent, Rathayibacter toxicus.</title>
        <authorList>
            <person name="Davis E.W.II."/>
            <person name="Tabima J.F."/>
            <person name="Weisberg A.J."/>
            <person name="Dantas Lopes L."/>
            <person name="Wiseman M.S."/>
            <person name="Wiseman M.S."/>
            <person name="Pupko T."/>
            <person name="Belcher M.S."/>
            <person name="Sechler A.J."/>
            <person name="Tancos M.A."/>
            <person name="Schroeder B.K."/>
            <person name="Murray T.D."/>
            <person name="Luster D.G."/>
            <person name="Schneider W.L."/>
            <person name="Rogers E."/>
            <person name="Andreote F.D."/>
            <person name="Grunwald N.J."/>
            <person name="Putnam M.L."/>
            <person name="Chang J.H."/>
        </authorList>
    </citation>
    <scope>NUCLEOTIDE SEQUENCE [LARGE SCALE GENOMIC DNA]</scope>
    <source>
        <strain evidence="3 4">DSM 15932</strain>
    </source>
</reference>
<evidence type="ECO:0000313" key="3">
    <source>
        <dbReference type="EMBL" id="AZZ52720.1"/>
    </source>
</evidence>
<dbReference type="AlphaFoldDB" id="A0A3T0T2F5"/>
<name>A0A3T0T2F5_9MICO</name>
<evidence type="ECO:0008006" key="5">
    <source>
        <dbReference type="Google" id="ProtNLM"/>
    </source>
</evidence>
<keyword evidence="2" id="KW-0472">Membrane</keyword>
<feature type="compositionally biased region" description="Low complexity" evidence="1">
    <location>
        <begin position="246"/>
        <end position="263"/>
    </location>
</feature>
<dbReference type="InterPro" id="IPR009339">
    <property type="entry name" value="DUF998"/>
</dbReference>
<keyword evidence="2" id="KW-1133">Transmembrane helix</keyword>
<feature type="transmembrane region" description="Helical" evidence="2">
    <location>
        <begin position="185"/>
        <end position="203"/>
    </location>
</feature>
<dbReference type="KEGG" id="rfs:C1I64_12150"/>
<dbReference type="Proteomes" id="UP000285317">
    <property type="component" value="Chromosome"/>
</dbReference>
<gene>
    <name evidence="3" type="ORF">C1I64_12150</name>
</gene>
<sequence length="269" mass="27376">MRRRANGPLLVVGALLVLAGLALLLAARFSIGTSRWVYVSEMGAPDLPTAGTFRIALLLVAAGGVAIAIGARAVRTRLLPGFRPALAILLAALCFALASQVTCSAGCPLPVGPRFSWQDLIHTSAAVLGFSAACLAMLQLATARERPGVARLSLVAGVAVALVAGTGAIFSLLRLWLGVGGTLEFVATAIAVLWLAVVGLVLAGEEFKGGLAGEEFKGGLAGEEFKGGLADEELSGRATPGRDRGSAPAAAPDRRPATGPARGLRPEEP</sequence>
<evidence type="ECO:0000313" key="4">
    <source>
        <dbReference type="Proteomes" id="UP000285317"/>
    </source>
</evidence>
<protein>
    <recommendedName>
        <fullName evidence="5">DUF998 domain-containing protein</fullName>
    </recommendedName>
</protein>
<accession>A0A3T0T2F5</accession>
<dbReference type="Pfam" id="PF06197">
    <property type="entry name" value="DUF998"/>
    <property type="match status" value="1"/>
</dbReference>
<keyword evidence="2" id="KW-0812">Transmembrane</keyword>
<feature type="transmembrane region" description="Helical" evidence="2">
    <location>
        <begin position="82"/>
        <end position="101"/>
    </location>
</feature>
<proteinExistence type="predicted"/>
<evidence type="ECO:0000256" key="2">
    <source>
        <dbReference type="SAM" id="Phobius"/>
    </source>
</evidence>